<evidence type="ECO:0000256" key="1">
    <source>
        <dbReference type="ARBA" id="ARBA00002724"/>
    </source>
</evidence>
<dbReference type="PROSITE" id="PS51686">
    <property type="entry name" value="SAM_MT_RSMB_NOP"/>
    <property type="match status" value="1"/>
</dbReference>
<dbReference type="SUPFAM" id="SSF48013">
    <property type="entry name" value="NusB-like"/>
    <property type="match status" value="1"/>
</dbReference>
<feature type="domain" description="SAM-dependent MTase RsmB/NOP-type" evidence="14">
    <location>
        <begin position="179"/>
        <end position="451"/>
    </location>
</feature>
<dbReference type="InterPro" id="IPR035926">
    <property type="entry name" value="NusB-like_sf"/>
</dbReference>
<dbReference type="NCBIfam" id="TIGR00563">
    <property type="entry name" value="rsmB"/>
    <property type="match status" value="1"/>
</dbReference>
<evidence type="ECO:0000256" key="12">
    <source>
        <dbReference type="ARBA" id="ARBA00047283"/>
    </source>
</evidence>
<keyword evidence="6 13" id="KW-0489">Methyltransferase</keyword>
<dbReference type="InterPro" id="IPR023267">
    <property type="entry name" value="RCMT"/>
</dbReference>
<evidence type="ECO:0000313" key="15">
    <source>
        <dbReference type="EMBL" id="EFW29529.1"/>
    </source>
</evidence>
<evidence type="ECO:0000256" key="3">
    <source>
        <dbReference type="ARBA" id="ARBA00012140"/>
    </source>
</evidence>
<feature type="binding site" evidence="13">
    <location>
        <position position="338"/>
    </location>
    <ligand>
        <name>S-adenosyl-L-methionine</name>
        <dbReference type="ChEBI" id="CHEBI:59789"/>
    </ligand>
</feature>
<keyword evidence="4" id="KW-0963">Cytoplasm</keyword>
<dbReference type="STRING" id="749551.HMPREF9555_01339"/>
<comment type="caution">
    <text evidence="15">The sequence shown here is derived from an EMBL/GenBank/DDBJ whole genome shotgun (WGS) entry which is preliminary data.</text>
</comment>
<dbReference type="GO" id="GO:0008649">
    <property type="term" value="F:rRNA methyltransferase activity"/>
    <property type="evidence" value="ECO:0007669"/>
    <property type="project" value="InterPro"/>
</dbReference>
<dbReference type="InterPro" id="IPR004573">
    <property type="entry name" value="rRNA_ssu_MeTfrase_B"/>
</dbReference>
<dbReference type="InterPro" id="IPR054728">
    <property type="entry name" value="RsmB-like_ferredoxin"/>
</dbReference>
<protein>
    <recommendedName>
        <fullName evidence="3">16S rRNA (cytosine(967)-C(5))-methyltransferase</fullName>
        <ecNumber evidence="3">2.1.1.176</ecNumber>
    </recommendedName>
    <alternativeName>
        <fullName evidence="10">16S rRNA m5C967 methyltransferase</fullName>
    </alternativeName>
    <alternativeName>
        <fullName evidence="11">rRNA (cytosine-C(5)-)-methyltransferase RsmB</fullName>
    </alternativeName>
</protein>
<dbReference type="GO" id="GO:0003723">
    <property type="term" value="F:RNA binding"/>
    <property type="evidence" value="ECO:0007669"/>
    <property type="project" value="UniProtKB-UniRule"/>
</dbReference>
<dbReference type="FunFam" id="3.40.50.150:FF:000257">
    <property type="entry name" value="16S rRNA methyltransferase"/>
    <property type="match status" value="1"/>
</dbReference>
<dbReference type="Proteomes" id="UP000004633">
    <property type="component" value="Unassembled WGS sequence"/>
</dbReference>
<evidence type="ECO:0000256" key="13">
    <source>
        <dbReference type="PROSITE-ProRule" id="PRU01023"/>
    </source>
</evidence>
<evidence type="ECO:0000259" key="14">
    <source>
        <dbReference type="PROSITE" id="PS51686"/>
    </source>
</evidence>
<name>E7N2W8_9FIRM</name>
<dbReference type="SUPFAM" id="SSF53335">
    <property type="entry name" value="S-adenosyl-L-methionine-dependent methyltransferases"/>
    <property type="match status" value="1"/>
</dbReference>
<dbReference type="AlphaFoldDB" id="E7N2W8"/>
<evidence type="ECO:0000256" key="9">
    <source>
        <dbReference type="ARBA" id="ARBA00022884"/>
    </source>
</evidence>
<dbReference type="InterPro" id="IPR001678">
    <property type="entry name" value="MeTrfase_RsmB-F_NOP2_dom"/>
</dbReference>
<keyword evidence="7 13" id="KW-0808">Transferase</keyword>
<dbReference type="Gene3D" id="1.10.940.10">
    <property type="entry name" value="NusB-like"/>
    <property type="match status" value="1"/>
</dbReference>
<evidence type="ECO:0000256" key="11">
    <source>
        <dbReference type="ARBA" id="ARBA00031088"/>
    </source>
</evidence>
<dbReference type="NCBIfam" id="NF011494">
    <property type="entry name" value="PRK14902.1"/>
    <property type="match status" value="1"/>
</dbReference>
<dbReference type="InterPro" id="IPR006027">
    <property type="entry name" value="NusB_RsmB_TIM44"/>
</dbReference>
<dbReference type="GO" id="GO:0006355">
    <property type="term" value="P:regulation of DNA-templated transcription"/>
    <property type="evidence" value="ECO:0007669"/>
    <property type="project" value="InterPro"/>
</dbReference>
<evidence type="ECO:0000256" key="7">
    <source>
        <dbReference type="ARBA" id="ARBA00022679"/>
    </source>
</evidence>
<dbReference type="InterPro" id="IPR049560">
    <property type="entry name" value="MeTrfase_RsmB-F_NOP2_cat"/>
</dbReference>
<evidence type="ECO:0000256" key="8">
    <source>
        <dbReference type="ARBA" id="ARBA00022691"/>
    </source>
</evidence>
<dbReference type="PANTHER" id="PTHR22807">
    <property type="entry name" value="NOP2 YEAST -RELATED NOL1/NOP2/FMU SUN DOMAIN-CONTAINING"/>
    <property type="match status" value="1"/>
</dbReference>
<keyword evidence="16" id="KW-1185">Reference proteome</keyword>
<comment type="similarity">
    <text evidence="13">Belongs to the class I-like SAM-binding methyltransferase superfamily. RsmB/NOP family.</text>
</comment>
<proteinExistence type="inferred from homology"/>
<dbReference type="RefSeq" id="WP_009349998.1">
    <property type="nucleotide sequence ID" value="NZ_GL638136.1"/>
</dbReference>
<dbReference type="Gene3D" id="3.30.70.1170">
    <property type="entry name" value="Sun protein, domain 3"/>
    <property type="match status" value="1"/>
</dbReference>
<feature type="active site" description="Nucleophile" evidence="13">
    <location>
        <position position="391"/>
    </location>
</feature>
<evidence type="ECO:0000256" key="5">
    <source>
        <dbReference type="ARBA" id="ARBA00022552"/>
    </source>
</evidence>
<dbReference type="Gene3D" id="3.40.50.150">
    <property type="entry name" value="Vaccinia Virus protein VP39"/>
    <property type="match status" value="1"/>
</dbReference>
<sequence length="451" mass="49703">MTENRYAADKIDPVRELAMQVLMEVHRDGAYANVALVRAMRAAQLTDRDRRFLTELVYGTVKAGDTLDDMIAKYLRDGKARIKPQIREILRLGIYQIFFMDKVPASAACNTAVELAKKHGKRGADSFVNAVLRAAVREPERAAIPAGRNARLLALREQHPFWMANRWVRLYGYERAEELCRCNNGSAPLALRVNTLRIDREGLLKKLAAAGAQARPSATVPDGIVVTSHGMLDALAPLREGLCQVQDESSMLVAHVLGAAPGMTVIDACAAPGGKTTHIAQRMENRGKIYAFDVYEGKIARIENNARRLGIDIIEPRLLDAREIGAHYAGTADRVLIDAPCSGFGVLRRKPDARWRRKPEELGALPKLQQEILAGAAAAVRPGGALVYSTCTMETAENEGVVQRFLELHPEFVLERAGAFLPVQQTEDAMVQIFPTEDGGDGFFIARMKRL</sequence>
<comment type="function">
    <text evidence="1">Specifically methylates the cytosine at position 967 (m5C967) of 16S rRNA.</text>
</comment>
<comment type="catalytic activity">
    <reaction evidence="12">
        <text>cytidine(967) in 16S rRNA + S-adenosyl-L-methionine = 5-methylcytidine(967) in 16S rRNA + S-adenosyl-L-homocysteine + H(+)</text>
        <dbReference type="Rhea" id="RHEA:42748"/>
        <dbReference type="Rhea" id="RHEA-COMP:10219"/>
        <dbReference type="Rhea" id="RHEA-COMP:10220"/>
        <dbReference type="ChEBI" id="CHEBI:15378"/>
        <dbReference type="ChEBI" id="CHEBI:57856"/>
        <dbReference type="ChEBI" id="CHEBI:59789"/>
        <dbReference type="ChEBI" id="CHEBI:74483"/>
        <dbReference type="ChEBI" id="CHEBI:82748"/>
        <dbReference type="EC" id="2.1.1.176"/>
    </reaction>
</comment>
<dbReference type="Pfam" id="PF01029">
    <property type="entry name" value="NusB"/>
    <property type="match status" value="1"/>
</dbReference>
<dbReference type="InterPro" id="IPR029063">
    <property type="entry name" value="SAM-dependent_MTases_sf"/>
</dbReference>
<evidence type="ECO:0000256" key="10">
    <source>
        <dbReference type="ARBA" id="ARBA00030399"/>
    </source>
</evidence>
<dbReference type="HOGENOM" id="CLU_005316_0_1_9"/>
<evidence type="ECO:0000256" key="6">
    <source>
        <dbReference type="ARBA" id="ARBA00022603"/>
    </source>
</evidence>
<feature type="binding site" evidence="13">
    <location>
        <position position="293"/>
    </location>
    <ligand>
        <name>S-adenosyl-L-methionine</name>
        <dbReference type="ChEBI" id="CHEBI:59789"/>
    </ligand>
</feature>
<dbReference type="EMBL" id="AECV01000023">
    <property type="protein sequence ID" value="EFW29529.1"/>
    <property type="molecule type" value="Genomic_DNA"/>
</dbReference>
<dbReference type="GO" id="GO:0005737">
    <property type="term" value="C:cytoplasm"/>
    <property type="evidence" value="ECO:0007669"/>
    <property type="project" value="UniProtKB-SubCell"/>
</dbReference>
<feature type="binding site" evidence="13">
    <location>
        <position position="320"/>
    </location>
    <ligand>
        <name>S-adenosyl-L-methionine</name>
        <dbReference type="ChEBI" id="CHEBI:59789"/>
    </ligand>
</feature>
<keyword evidence="9 13" id="KW-0694">RNA-binding</keyword>
<dbReference type="CDD" id="cd02440">
    <property type="entry name" value="AdoMet_MTases"/>
    <property type="match status" value="1"/>
</dbReference>
<dbReference type="Pfam" id="PF01189">
    <property type="entry name" value="Methyltr_RsmB-F"/>
    <property type="match status" value="1"/>
</dbReference>
<dbReference type="Pfam" id="PF22458">
    <property type="entry name" value="RsmF-B_ferredox"/>
    <property type="match status" value="1"/>
</dbReference>
<gene>
    <name evidence="15" type="primary">sun</name>
    <name evidence="15" type="ORF">HMPREF9555_01339</name>
</gene>
<accession>E7N2W8</accession>
<evidence type="ECO:0000256" key="4">
    <source>
        <dbReference type="ARBA" id="ARBA00022490"/>
    </source>
</evidence>
<keyword evidence="8 13" id="KW-0949">S-adenosyl-L-methionine</keyword>
<organism evidence="15 16">
    <name type="scientific">Selenomonas artemidis F0399</name>
    <dbReference type="NCBI Taxonomy" id="749551"/>
    <lineage>
        <taxon>Bacteria</taxon>
        <taxon>Bacillati</taxon>
        <taxon>Bacillota</taxon>
        <taxon>Negativicutes</taxon>
        <taxon>Selenomonadales</taxon>
        <taxon>Selenomonadaceae</taxon>
        <taxon>Selenomonas</taxon>
    </lineage>
</organism>
<evidence type="ECO:0000256" key="2">
    <source>
        <dbReference type="ARBA" id="ARBA00004496"/>
    </source>
</evidence>
<comment type="subcellular location">
    <subcellularLocation>
        <location evidence="2">Cytoplasm</location>
    </subcellularLocation>
</comment>
<evidence type="ECO:0000313" key="16">
    <source>
        <dbReference type="Proteomes" id="UP000004633"/>
    </source>
</evidence>
<keyword evidence="5" id="KW-0698">rRNA processing</keyword>
<dbReference type="PRINTS" id="PR02008">
    <property type="entry name" value="RCMTFAMILY"/>
</dbReference>
<dbReference type="EC" id="2.1.1.176" evidence="3"/>
<dbReference type="PANTHER" id="PTHR22807:SF61">
    <property type="entry name" value="NOL1_NOP2_SUN FAMILY PROTEIN _ ANTITERMINATION NUSB DOMAIN-CONTAINING PROTEIN"/>
    <property type="match status" value="1"/>
</dbReference>
<feature type="binding site" evidence="13">
    <location>
        <begin position="269"/>
        <end position="275"/>
    </location>
    <ligand>
        <name>S-adenosyl-L-methionine</name>
        <dbReference type="ChEBI" id="CHEBI:59789"/>
    </ligand>
</feature>
<reference evidence="15 16" key="1">
    <citation type="submission" date="2010-08" db="EMBL/GenBank/DDBJ databases">
        <authorList>
            <person name="Weinstock G."/>
            <person name="Sodergren E."/>
            <person name="Clifton S."/>
            <person name="Fulton L."/>
            <person name="Fulton B."/>
            <person name="Courtney L."/>
            <person name="Fronick C."/>
            <person name="Harrison M."/>
            <person name="Strong C."/>
            <person name="Farmer C."/>
            <person name="Delahaunty K."/>
            <person name="Markovic C."/>
            <person name="Hall O."/>
            <person name="Minx P."/>
            <person name="Tomlinson C."/>
            <person name="Mitreva M."/>
            <person name="Hou S."/>
            <person name="Chen J."/>
            <person name="Wollam A."/>
            <person name="Pepin K.H."/>
            <person name="Johnson M."/>
            <person name="Bhonagiri V."/>
            <person name="Zhang X."/>
            <person name="Suruliraj S."/>
            <person name="Warren W."/>
            <person name="Chinwalla A."/>
            <person name="Mardis E.R."/>
            <person name="Wilson R.K."/>
        </authorList>
    </citation>
    <scope>NUCLEOTIDE SEQUENCE [LARGE SCALE GENOMIC DNA]</scope>
    <source>
        <strain evidence="15 16">F0399</strain>
    </source>
</reference>